<reference evidence="1" key="1">
    <citation type="journal article" date="2015" name="Nature">
        <title>Complex archaea that bridge the gap between prokaryotes and eukaryotes.</title>
        <authorList>
            <person name="Spang A."/>
            <person name="Saw J.H."/>
            <person name="Jorgensen S.L."/>
            <person name="Zaremba-Niedzwiedzka K."/>
            <person name="Martijn J."/>
            <person name="Lind A.E."/>
            <person name="van Eijk R."/>
            <person name="Schleper C."/>
            <person name="Guy L."/>
            <person name="Ettema T.J."/>
        </authorList>
    </citation>
    <scope>NUCLEOTIDE SEQUENCE</scope>
</reference>
<dbReference type="AlphaFoldDB" id="A0A0F9BBZ9"/>
<protein>
    <submittedName>
        <fullName evidence="1">Uncharacterized protein</fullName>
    </submittedName>
</protein>
<dbReference type="Gene3D" id="3.30.420.240">
    <property type="match status" value="1"/>
</dbReference>
<dbReference type="EMBL" id="LAZR01050072">
    <property type="protein sequence ID" value="KKK88179.1"/>
    <property type="molecule type" value="Genomic_DNA"/>
</dbReference>
<gene>
    <name evidence="1" type="ORF">LCGC14_2745800</name>
</gene>
<organism evidence="1">
    <name type="scientific">marine sediment metagenome</name>
    <dbReference type="NCBI Taxonomy" id="412755"/>
    <lineage>
        <taxon>unclassified sequences</taxon>
        <taxon>metagenomes</taxon>
        <taxon>ecological metagenomes</taxon>
    </lineage>
</organism>
<comment type="caution">
    <text evidence="1">The sequence shown here is derived from an EMBL/GenBank/DDBJ whole genome shotgun (WGS) entry which is preliminary data.</text>
</comment>
<proteinExistence type="predicted"/>
<evidence type="ECO:0000313" key="1">
    <source>
        <dbReference type="EMBL" id="KKK88179.1"/>
    </source>
</evidence>
<sequence>GYGGGVAAPLRPLGYPVMEVQFGGAPSDKVHYRFKMDEMWSLGREALKNGMVVPGVETDYGQRILDDLTQREFGYTKAGSKVALESKTDMKARGIASPDFADALFLTYAQEVAINIPGMTTASSQVRHEFDPYADDTPKPRAVDPTLPLRYAQRM</sequence>
<name>A0A0F9BBZ9_9ZZZZ</name>
<feature type="non-terminal residue" evidence="1">
    <location>
        <position position="1"/>
    </location>
</feature>
<accession>A0A0F9BBZ9</accession>